<organism evidence="2">
    <name type="scientific">marine metagenome</name>
    <dbReference type="NCBI Taxonomy" id="408172"/>
    <lineage>
        <taxon>unclassified sequences</taxon>
        <taxon>metagenomes</taxon>
        <taxon>ecological metagenomes</taxon>
    </lineage>
</organism>
<gene>
    <name evidence="1" type="ORF">METZ01_LOCUS277947</name>
    <name evidence="2" type="ORF">METZ01_LOCUS503870</name>
</gene>
<dbReference type="EMBL" id="UINC01222296">
    <property type="protein sequence ID" value="SVE51016.1"/>
    <property type="molecule type" value="Genomic_DNA"/>
</dbReference>
<dbReference type="AlphaFoldDB" id="A0A383E2I1"/>
<name>A0A383E2I1_9ZZZZ</name>
<dbReference type="EMBL" id="UINC01081341">
    <property type="protein sequence ID" value="SVC25093.1"/>
    <property type="molecule type" value="Genomic_DNA"/>
</dbReference>
<protein>
    <submittedName>
        <fullName evidence="2">Uncharacterized protein</fullName>
    </submittedName>
</protein>
<sequence>MFKVGALVAYKGKPAKISAVTTHKYDLSFSDGSSRKVREKDFRYIHPNFASVNDQCPLADMSVLEDLQAESLSLKELTEWLFDDYSSQNAWCTNLLAEDGLY</sequence>
<feature type="non-terminal residue" evidence="2">
    <location>
        <position position="102"/>
    </location>
</feature>
<proteinExistence type="predicted"/>
<evidence type="ECO:0000313" key="2">
    <source>
        <dbReference type="EMBL" id="SVE51016.1"/>
    </source>
</evidence>
<evidence type="ECO:0000313" key="1">
    <source>
        <dbReference type="EMBL" id="SVC25093.1"/>
    </source>
</evidence>
<accession>A0A383E2I1</accession>
<reference evidence="2" key="1">
    <citation type="submission" date="2018-05" db="EMBL/GenBank/DDBJ databases">
        <authorList>
            <person name="Lanie J.A."/>
            <person name="Ng W.-L."/>
            <person name="Kazmierczak K.M."/>
            <person name="Andrzejewski T.M."/>
            <person name="Davidsen T.M."/>
            <person name="Wayne K.J."/>
            <person name="Tettelin H."/>
            <person name="Glass J.I."/>
            <person name="Rusch D."/>
            <person name="Podicherti R."/>
            <person name="Tsui H.-C.T."/>
            <person name="Winkler M.E."/>
        </authorList>
    </citation>
    <scope>NUCLEOTIDE SEQUENCE</scope>
</reference>